<evidence type="ECO:0000313" key="3">
    <source>
        <dbReference type="EMBL" id="GGI17075.1"/>
    </source>
</evidence>
<evidence type="ECO:0000256" key="1">
    <source>
        <dbReference type="SAM" id="MobiDB-lite"/>
    </source>
</evidence>
<reference evidence="4" key="1">
    <citation type="journal article" date="2019" name="Int. J. Syst. Evol. Microbiol.">
        <title>The Global Catalogue of Microorganisms (GCM) 10K type strain sequencing project: providing services to taxonomists for standard genome sequencing and annotation.</title>
        <authorList>
            <consortium name="The Broad Institute Genomics Platform"/>
            <consortium name="The Broad Institute Genome Sequencing Center for Infectious Disease"/>
            <person name="Wu L."/>
            <person name="Ma J."/>
        </authorList>
    </citation>
    <scope>NUCLEOTIDE SEQUENCE [LARGE SCALE GENOMIC DNA]</scope>
    <source>
        <strain evidence="4">CCM 2767</strain>
    </source>
</reference>
<gene>
    <name evidence="3" type="primary">psiF</name>
    <name evidence="3" type="ORF">GCM10008066_07150</name>
</gene>
<accession>A0A8J3EZK7</accession>
<proteinExistence type="predicted"/>
<keyword evidence="4" id="KW-1185">Reference proteome</keyword>
<protein>
    <submittedName>
        <fullName evidence="3">Phosphate starvation-inducible protein PsiF</fullName>
    </submittedName>
</protein>
<feature type="signal peptide" evidence="2">
    <location>
        <begin position="1"/>
        <end position="21"/>
    </location>
</feature>
<dbReference type="AlphaFoldDB" id="A0A8J3EZK7"/>
<evidence type="ECO:0000313" key="4">
    <source>
        <dbReference type="Proteomes" id="UP000642180"/>
    </source>
</evidence>
<dbReference type="InterPro" id="IPR011690">
    <property type="entry name" value="P_starv_induced_PsiF"/>
</dbReference>
<feature type="region of interest" description="Disordered" evidence="1">
    <location>
        <begin position="57"/>
        <end position="82"/>
    </location>
</feature>
<dbReference type="RefSeq" id="WP_188379904.1">
    <property type="nucleotide sequence ID" value="NZ_BMDI01000001.1"/>
</dbReference>
<keyword evidence="2" id="KW-0732">Signal</keyword>
<organism evidence="3 4">
    <name type="scientific">Oxalicibacterium faecigallinarum</name>
    <dbReference type="NCBI Taxonomy" id="573741"/>
    <lineage>
        <taxon>Bacteria</taxon>
        <taxon>Pseudomonadati</taxon>
        <taxon>Pseudomonadota</taxon>
        <taxon>Betaproteobacteria</taxon>
        <taxon>Burkholderiales</taxon>
        <taxon>Oxalobacteraceae</taxon>
        <taxon>Oxalicibacterium</taxon>
    </lineage>
</organism>
<feature type="chain" id="PRO_5035266816" evidence="2">
    <location>
        <begin position="22"/>
        <end position="94"/>
    </location>
</feature>
<name>A0A8J3EZK7_9BURK</name>
<comment type="caution">
    <text evidence="3">The sequence shown here is derived from an EMBL/GenBank/DDBJ whole genome shotgun (WGS) entry which is preliminary data.</text>
</comment>
<sequence length="94" mass="10364">MKKLLGISALLLPMLLSTAHAETEQQQKMTTCNKEATGLKGEERKAFMKSCLSKPKVSEAQQAQRDKMTACNAQAKDKKGDERKAFMSTCLKGN</sequence>
<dbReference type="Pfam" id="PF07769">
    <property type="entry name" value="PsiF_repeat"/>
    <property type="match status" value="2"/>
</dbReference>
<evidence type="ECO:0000256" key="2">
    <source>
        <dbReference type="SAM" id="SignalP"/>
    </source>
</evidence>
<dbReference type="Proteomes" id="UP000642180">
    <property type="component" value="Unassembled WGS sequence"/>
</dbReference>
<dbReference type="EMBL" id="BMDI01000001">
    <property type="protein sequence ID" value="GGI17075.1"/>
    <property type="molecule type" value="Genomic_DNA"/>
</dbReference>